<evidence type="ECO:0000259" key="8">
    <source>
        <dbReference type="Pfam" id="PF02687"/>
    </source>
</evidence>
<feature type="transmembrane region" description="Helical" evidence="7">
    <location>
        <begin position="346"/>
        <end position="375"/>
    </location>
</feature>
<dbReference type="AlphaFoldDB" id="A0A2T0SEJ9"/>
<feature type="transmembrane region" description="Helical" evidence="7">
    <location>
        <begin position="395"/>
        <end position="417"/>
    </location>
</feature>
<evidence type="ECO:0000313" key="10">
    <source>
        <dbReference type="Proteomes" id="UP000239209"/>
    </source>
</evidence>
<dbReference type="RefSeq" id="WP_158277702.1">
    <property type="nucleotide sequence ID" value="NZ_PVZG01000002.1"/>
</dbReference>
<evidence type="ECO:0000256" key="7">
    <source>
        <dbReference type="SAM" id="Phobius"/>
    </source>
</evidence>
<feature type="transmembrane region" description="Helical" evidence="7">
    <location>
        <begin position="1018"/>
        <end position="1037"/>
    </location>
</feature>
<proteinExistence type="inferred from homology"/>
<feature type="transmembrane region" description="Helical" evidence="7">
    <location>
        <begin position="518"/>
        <end position="538"/>
    </location>
</feature>
<evidence type="ECO:0000256" key="3">
    <source>
        <dbReference type="ARBA" id="ARBA00022692"/>
    </source>
</evidence>
<comment type="caution">
    <text evidence="9">The sequence shown here is derived from an EMBL/GenBank/DDBJ whole genome shotgun (WGS) entry which is preliminary data.</text>
</comment>
<evidence type="ECO:0000256" key="1">
    <source>
        <dbReference type="ARBA" id="ARBA00004651"/>
    </source>
</evidence>
<feature type="transmembrane region" description="Helical" evidence="7">
    <location>
        <begin position="470"/>
        <end position="490"/>
    </location>
</feature>
<feature type="domain" description="ABC3 transporter permease C-terminal" evidence="8">
    <location>
        <begin position="920"/>
        <end position="1032"/>
    </location>
</feature>
<dbReference type="Proteomes" id="UP000239209">
    <property type="component" value="Unassembled WGS sequence"/>
</dbReference>
<feature type="transmembrane region" description="Helical" evidence="7">
    <location>
        <begin position="298"/>
        <end position="325"/>
    </location>
</feature>
<evidence type="ECO:0000256" key="5">
    <source>
        <dbReference type="ARBA" id="ARBA00023136"/>
    </source>
</evidence>
<keyword evidence="4 7" id="KW-1133">Transmembrane helix</keyword>
<comment type="subcellular location">
    <subcellularLocation>
        <location evidence="1">Cell membrane</location>
        <topology evidence="1">Multi-pass membrane protein</topology>
    </subcellularLocation>
</comment>
<keyword evidence="5 7" id="KW-0472">Membrane</keyword>
<feature type="transmembrane region" description="Helical" evidence="7">
    <location>
        <begin position="429"/>
        <end position="450"/>
    </location>
</feature>
<dbReference type="PANTHER" id="PTHR30572:SF4">
    <property type="entry name" value="ABC TRANSPORTER PERMEASE YTRF"/>
    <property type="match status" value="1"/>
</dbReference>
<keyword evidence="10" id="KW-1185">Reference proteome</keyword>
<reference evidence="9 10" key="1">
    <citation type="submission" date="2018-03" db="EMBL/GenBank/DDBJ databases">
        <title>Genomic Encyclopedia of Archaeal and Bacterial Type Strains, Phase II (KMG-II): from individual species to whole genera.</title>
        <authorList>
            <person name="Goeker M."/>
        </authorList>
    </citation>
    <scope>NUCLEOTIDE SEQUENCE [LARGE SCALE GENOMIC DNA]</scope>
    <source>
        <strain evidence="9 10">DSM 45348</strain>
    </source>
</reference>
<dbReference type="GO" id="GO:0005886">
    <property type="term" value="C:plasma membrane"/>
    <property type="evidence" value="ECO:0007669"/>
    <property type="project" value="UniProtKB-SubCell"/>
</dbReference>
<sequence length="1051" mass="105560">MLSVLVRRVRSQWALLGTLLMLVTVGATLAGTCALLVTRTGGQALEVVASRADPADVKVTAYTADIGAKAAASVAAETRDDLVSALAPLPATTTTRASSRMRSLPARSGASGTTAETYLSGISDLPAHAVLAAGRWPRAAAVPEAVVLESTAKVLGLSPGDTVRLGPERAFDPSPALTVTVVGVARPLPATGWDRDPLYGAGYDGAFENGQPAPVRAYGPFLVDLDVLLAGTSAIDRLEVTAHPGLARATRSELDAVSATLAGADRRLGGTLGDRVKFYRVDARLPVTLDAARAQQEVAAAVVLAVAVLGCALCATALVLAGRLTAGVRAGETALLAALGLSRGQLAAIAVGEAAVLAVLGAALAAPASAALHAGLTHLPPLSGAGLAVDPAVNAPQLIVVALSALGLAAVLAALAVRRGATGGGRRRAEVLARSGADLLLVAFAAAGWWQLHGQTAGATGRTDAVRVTAPALVLTAGAAVLLRVVPPALRGLDRVARRSRGLTFPLAAFEAARRPHAVAAGLLVALACAAGTFGVAFDATWQRAQHDQADLAVGTDLTVAASGTPRAGDTAAIAAATGGEVSPATDRGVPIGQWVGRVGDPPRLIATDTRRAGPLLRGRLDDGRTWAGVGAALAPAERVTGVGVPAGAALTLRGTATGDVPIAVTPRLLLQDGWGMRTSCIARSVPLDGATHRVRGCTPGAGLSLIAVALPVAPAGGGPSGGEIAVAATLTVPAGRPGASWTASSAPPAAGQLSRPAVTVTGTPAGTRLAMTADVKLSGPDEAARTLVATAFRDPGRVPVAVSARLADDLGIGPGAQLSVPVGVTPVPVTVAQVLPAVPAAPTAPAMLADVDALTRAMAVRGDLEFPLDAWWVGEPAYADAAARTTALRLGTVTTRAGETGRLLESPPRAGVAPAVRLLVLAAALLLLAGIVLHVTADLRLRAVEVARLRGLGVTRRQVRVALLGQHAGVLLPVVLAGAVVGWLATRLVTPHMIRSETGARPVPGVVPQWPWAAETALTALFLAACVLTVGAVVVAQTRRADAAHLRVTS</sequence>
<keyword evidence="2" id="KW-1003">Cell membrane</keyword>
<protein>
    <recommendedName>
        <fullName evidence="8">ABC3 transporter permease C-terminal domain-containing protein</fullName>
    </recommendedName>
</protein>
<dbReference type="Pfam" id="PF02687">
    <property type="entry name" value="FtsX"/>
    <property type="match status" value="1"/>
</dbReference>
<evidence type="ECO:0000256" key="2">
    <source>
        <dbReference type="ARBA" id="ARBA00022475"/>
    </source>
</evidence>
<dbReference type="PANTHER" id="PTHR30572">
    <property type="entry name" value="MEMBRANE COMPONENT OF TRANSPORTER-RELATED"/>
    <property type="match status" value="1"/>
</dbReference>
<dbReference type="GO" id="GO:0022857">
    <property type="term" value="F:transmembrane transporter activity"/>
    <property type="evidence" value="ECO:0007669"/>
    <property type="project" value="TreeGrafter"/>
</dbReference>
<feature type="transmembrane region" description="Helical" evidence="7">
    <location>
        <begin position="962"/>
        <end position="986"/>
    </location>
</feature>
<accession>A0A2T0SEJ9</accession>
<evidence type="ECO:0000256" key="6">
    <source>
        <dbReference type="ARBA" id="ARBA00038076"/>
    </source>
</evidence>
<dbReference type="InterPro" id="IPR050250">
    <property type="entry name" value="Macrolide_Exporter_MacB"/>
</dbReference>
<name>A0A2T0SEJ9_9ACTN</name>
<organism evidence="9 10">
    <name type="scientific">Pseudosporangium ferrugineum</name>
    <dbReference type="NCBI Taxonomy" id="439699"/>
    <lineage>
        <taxon>Bacteria</taxon>
        <taxon>Bacillati</taxon>
        <taxon>Actinomycetota</taxon>
        <taxon>Actinomycetes</taxon>
        <taxon>Micromonosporales</taxon>
        <taxon>Micromonosporaceae</taxon>
        <taxon>Pseudosporangium</taxon>
    </lineage>
</organism>
<gene>
    <name evidence="9" type="ORF">CLV70_10241</name>
</gene>
<comment type="similarity">
    <text evidence="6">Belongs to the ABC-4 integral membrane protein family.</text>
</comment>
<dbReference type="InterPro" id="IPR003838">
    <property type="entry name" value="ABC3_permease_C"/>
</dbReference>
<dbReference type="EMBL" id="PVZG01000002">
    <property type="protein sequence ID" value="PRY31830.1"/>
    <property type="molecule type" value="Genomic_DNA"/>
</dbReference>
<evidence type="ECO:0000256" key="4">
    <source>
        <dbReference type="ARBA" id="ARBA00022989"/>
    </source>
</evidence>
<keyword evidence="3 7" id="KW-0812">Transmembrane</keyword>
<evidence type="ECO:0000313" key="9">
    <source>
        <dbReference type="EMBL" id="PRY31830.1"/>
    </source>
</evidence>
<dbReference type="OrthoDB" id="5176391at2"/>
<feature type="transmembrane region" description="Helical" evidence="7">
    <location>
        <begin position="919"/>
        <end position="942"/>
    </location>
</feature>